<organism evidence="1">
    <name type="scientific">Aureoumbra lagunensis</name>
    <dbReference type="NCBI Taxonomy" id="44058"/>
    <lineage>
        <taxon>Eukaryota</taxon>
        <taxon>Sar</taxon>
        <taxon>Stramenopiles</taxon>
        <taxon>Ochrophyta</taxon>
        <taxon>Pelagophyceae</taxon>
        <taxon>Pelagomonadales</taxon>
        <taxon>Aureoumbra</taxon>
    </lineage>
</organism>
<gene>
    <name evidence="1" type="ORF">ALAG00032_LOCUS10111</name>
</gene>
<sequence length="186" mass="20762">MVIPELQETSDALRASIAELGSGKRVLVPSTSGFDGIKLQKMNHDVIVLATTTEDFEKLKAWEEKNLTSPIKNLELRGESFFKSKECADVIWDYAYLASLDPSLHELWGQAVERIVRGTGLVAIHLWPPGTAHRSLSIDQVSSIIGKYGFNPVKKIKVNNDIDSKVVIWQRLHSNAVVENMTATYK</sequence>
<accession>A0A7S3JYN0</accession>
<dbReference type="Gene3D" id="3.40.50.150">
    <property type="entry name" value="Vaccinia Virus protein VP39"/>
    <property type="match status" value="1"/>
</dbReference>
<proteinExistence type="predicted"/>
<dbReference type="AlphaFoldDB" id="A0A7S3JYN0"/>
<name>A0A7S3JYN0_9STRA</name>
<evidence type="ECO:0000313" key="1">
    <source>
        <dbReference type="EMBL" id="CAE0369348.1"/>
    </source>
</evidence>
<dbReference type="EMBL" id="HBIJ01015120">
    <property type="protein sequence ID" value="CAE0369348.1"/>
    <property type="molecule type" value="Transcribed_RNA"/>
</dbReference>
<dbReference type="InterPro" id="IPR029063">
    <property type="entry name" value="SAM-dependent_MTases_sf"/>
</dbReference>
<protein>
    <submittedName>
        <fullName evidence="1">Uncharacterized protein</fullName>
    </submittedName>
</protein>
<reference evidence="1" key="1">
    <citation type="submission" date="2021-01" db="EMBL/GenBank/DDBJ databases">
        <authorList>
            <person name="Corre E."/>
            <person name="Pelletier E."/>
            <person name="Niang G."/>
            <person name="Scheremetjew M."/>
            <person name="Finn R."/>
            <person name="Kale V."/>
            <person name="Holt S."/>
            <person name="Cochrane G."/>
            <person name="Meng A."/>
            <person name="Brown T."/>
            <person name="Cohen L."/>
        </authorList>
    </citation>
    <scope>NUCLEOTIDE SEQUENCE</scope>
    <source>
        <strain evidence="1">CCMP1510</strain>
    </source>
</reference>